<keyword evidence="1" id="KW-0472">Membrane</keyword>
<proteinExistence type="predicted"/>
<evidence type="ECO:0000313" key="2">
    <source>
        <dbReference type="EMBL" id="OYQ38139.1"/>
    </source>
</evidence>
<comment type="caution">
    <text evidence="2">The sequence shown here is derived from an EMBL/GenBank/DDBJ whole genome shotgun (WGS) entry which is preliminary data.</text>
</comment>
<dbReference type="AlphaFoldDB" id="A0A255Z9K8"/>
<keyword evidence="3" id="KW-1185">Reference proteome</keyword>
<name>A0A255Z9K8_9FLAO</name>
<evidence type="ECO:0000256" key="1">
    <source>
        <dbReference type="SAM" id="Phobius"/>
    </source>
</evidence>
<feature type="transmembrane region" description="Helical" evidence="1">
    <location>
        <begin position="86"/>
        <end position="104"/>
    </location>
</feature>
<accession>A0A255Z9K8</accession>
<dbReference type="EMBL" id="NOXV01000234">
    <property type="protein sequence ID" value="OYQ38139.1"/>
    <property type="molecule type" value="Genomic_DNA"/>
</dbReference>
<protein>
    <submittedName>
        <fullName evidence="2">DoxX family protein</fullName>
    </submittedName>
</protein>
<gene>
    <name evidence="2" type="ORF">CHU92_06480</name>
</gene>
<reference evidence="2 3" key="1">
    <citation type="submission" date="2017-07" db="EMBL/GenBank/DDBJ databases">
        <title>Flavobacterium cyanobacteriorum sp. nov., isolated from cyanobacterial aggregates in a eutrophic lake.</title>
        <authorList>
            <person name="Cai H."/>
        </authorList>
    </citation>
    <scope>NUCLEOTIDE SEQUENCE [LARGE SCALE GENOMIC DNA]</scope>
    <source>
        <strain evidence="2 3">TH021</strain>
    </source>
</reference>
<dbReference type="RefSeq" id="WP_094413783.1">
    <property type="nucleotide sequence ID" value="NZ_NOXV01000234.1"/>
</dbReference>
<keyword evidence="1" id="KW-0812">Transmembrane</keyword>
<dbReference type="OrthoDB" id="957977at2"/>
<keyword evidence="1" id="KW-1133">Transmembrane helix</keyword>
<dbReference type="Proteomes" id="UP000216605">
    <property type="component" value="Unassembled WGS sequence"/>
</dbReference>
<organism evidence="2 3">
    <name type="scientific">Flavobacterium cyanobacteriorum</name>
    <dbReference type="NCBI Taxonomy" id="2022802"/>
    <lineage>
        <taxon>Bacteria</taxon>
        <taxon>Pseudomonadati</taxon>
        <taxon>Bacteroidota</taxon>
        <taxon>Flavobacteriia</taxon>
        <taxon>Flavobacteriales</taxon>
        <taxon>Flavobacteriaceae</taxon>
        <taxon>Flavobacterium</taxon>
    </lineage>
</organism>
<feature type="transmembrane region" description="Helical" evidence="1">
    <location>
        <begin position="56"/>
        <end position="80"/>
    </location>
</feature>
<sequence>MLLNDHLLPAIIMILAFLAITFIQSGYDKVTEWNGNVEWLKGHFAQTFLKNQVPAALFLILALEVVSGAFAVIGIIELLVNGGIQFAQWAALLSCITLLSLLLGQRIAKDYDGARTIVIYFIPAVLLLSWLN</sequence>
<feature type="transmembrane region" description="Helical" evidence="1">
    <location>
        <begin position="113"/>
        <end position="131"/>
    </location>
</feature>
<evidence type="ECO:0000313" key="3">
    <source>
        <dbReference type="Proteomes" id="UP000216605"/>
    </source>
</evidence>
<feature type="transmembrane region" description="Helical" evidence="1">
    <location>
        <begin position="6"/>
        <end position="23"/>
    </location>
</feature>